<feature type="region of interest" description="Disordered" evidence="3">
    <location>
        <begin position="23"/>
        <end position="107"/>
    </location>
</feature>
<sequence length="286" mass="32278">MKTLLKYALFVFAVGLILAGCGQDDSSGESSSGYESTESAESEQTSGSPEENESSNSSDSSESSESEEQSSESASSSEEHSHDHSHGEDEEHNHSHGDGHNHSMSEEEQEIYNGYFEDSQVKDRSLSDWEGDWQSVYPYLQDGTLDEVFSHKAEEEGEKTAEGYKEYYTTGYKTDVDRIVIDGQNVMFHKNGEEMSADYAYDGYEILEYEAGNRGVRYIFKKEGDSGEAPGYIQFSDHGIAPKDAYHYHLYWGDDRQELLEEVTHWPTYYPSDLSGEEIVQEMKAH</sequence>
<evidence type="ECO:0000313" key="6">
    <source>
        <dbReference type="EMBL" id="SFL89615.1"/>
    </source>
</evidence>
<feature type="domain" description="ZinT" evidence="5">
    <location>
        <begin position="108"/>
        <end position="286"/>
    </location>
</feature>
<feature type="compositionally biased region" description="Basic and acidic residues" evidence="3">
    <location>
        <begin position="77"/>
        <end position="105"/>
    </location>
</feature>
<dbReference type="Proteomes" id="UP000199668">
    <property type="component" value="Unassembled WGS sequence"/>
</dbReference>
<evidence type="ECO:0000259" key="5">
    <source>
        <dbReference type="Pfam" id="PF09223"/>
    </source>
</evidence>
<organism evidence="6 7">
    <name type="scientific">Salibacterium qingdaonense</name>
    <dbReference type="NCBI Taxonomy" id="266892"/>
    <lineage>
        <taxon>Bacteria</taxon>
        <taxon>Bacillati</taxon>
        <taxon>Bacillota</taxon>
        <taxon>Bacilli</taxon>
        <taxon>Bacillales</taxon>
        <taxon>Bacillaceae</taxon>
    </lineage>
</organism>
<evidence type="ECO:0000256" key="3">
    <source>
        <dbReference type="SAM" id="MobiDB-lite"/>
    </source>
</evidence>
<dbReference type="InterPro" id="IPR012674">
    <property type="entry name" value="Calycin"/>
</dbReference>
<dbReference type="PROSITE" id="PS51257">
    <property type="entry name" value="PROKAR_LIPOPROTEIN"/>
    <property type="match status" value="1"/>
</dbReference>
<dbReference type="Pfam" id="PF09223">
    <property type="entry name" value="ZinT"/>
    <property type="match status" value="1"/>
</dbReference>
<dbReference type="RefSeq" id="WP_090926545.1">
    <property type="nucleotide sequence ID" value="NZ_FOTY01000007.1"/>
</dbReference>
<evidence type="ECO:0000313" key="7">
    <source>
        <dbReference type="Proteomes" id="UP000199668"/>
    </source>
</evidence>
<keyword evidence="2" id="KW-0862">Zinc</keyword>
<evidence type="ECO:0000256" key="2">
    <source>
        <dbReference type="ARBA" id="ARBA00022833"/>
    </source>
</evidence>
<dbReference type="EMBL" id="FOTY01000007">
    <property type="protein sequence ID" value="SFL89615.1"/>
    <property type="molecule type" value="Genomic_DNA"/>
</dbReference>
<proteinExistence type="predicted"/>
<dbReference type="AlphaFoldDB" id="A0A1I4LF05"/>
<dbReference type="GO" id="GO:0008270">
    <property type="term" value="F:zinc ion binding"/>
    <property type="evidence" value="ECO:0007669"/>
    <property type="project" value="InterPro"/>
</dbReference>
<dbReference type="STRING" id="266892.SAMN04488054_107132"/>
<feature type="signal peptide" evidence="4">
    <location>
        <begin position="1"/>
        <end position="19"/>
    </location>
</feature>
<dbReference type="Gene3D" id="2.40.128.20">
    <property type="match status" value="1"/>
</dbReference>
<feature type="compositionally biased region" description="Low complexity" evidence="3">
    <location>
        <begin position="28"/>
        <end position="61"/>
    </location>
</feature>
<gene>
    <name evidence="6" type="ORF">SAMN04488054_107132</name>
</gene>
<dbReference type="SUPFAM" id="SSF50814">
    <property type="entry name" value="Lipocalins"/>
    <property type="match status" value="1"/>
</dbReference>
<feature type="chain" id="PRO_5038574574" evidence="4">
    <location>
        <begin position="20"/>
        <end position="286"/>
    </location>
</feature>
<protein>
    <submittedName>
        <fullName evidence="6">Zinc transport system substrate-binding protein</fullName>
    </submittedName>
</protein>
<evidence type="ECO:0000256" key="1">
    <source>
        <dbReference type="ARBA" id="ARBA00022729"/>
    </source>
</evidence>
<keyword evidence="1 4" id="KW-0732">Signal</keyword>
<accession>A0A1I4LF05</accession>
<name>A0A1I4LF05_9BACI</name>
<evidence type="ECO:0000256" key="4">
    <source>
        <dbReference type="SAM" id="SignalP"/>
    </source>
</evidence>
<dbReference type="InterPro" id="IPR015304">
    <property type="entry name" value="ZinT_dom"/>
</dbReference>
<reference evidence="6 7" key="1">
    <citation type="submission" date="2016-10" db="EMBL/GenBank/DDBJ databases">
        <authorList>
            <person name="de Groot N.N."/>
        </authorList>
    </citation>
    <scope>NUCLEOTIDE SEQUENCE [LARGE SCALE GENOMIC DNA]</scope>
    <source>
        <strain evidence="6 7">CGMCC 1.6134</strain>
    </source>
</reference>
<keyword evidence="7" id="KW-1185">Reference proteome</keyword>
<dbReference type="OrthoDB" id="9810636at2"/>